<accession>A0A6J7II21</accession>
<organism evidence="4">
    <name type="scientific">freshwater metagenome</name>
    <dbReference type="NCBI Taxonomy" id="449393"/>
    <lineage>
        <taxon>unclassified sequences</taxon>
        <taxon>metagenomes</taxon>
        <taxon>ecological metagenomes</taxon>
    </lineage>
</organism>
<dbReference type="PANTHER" id="PTHR45947">
    <property type="entry name" value="SULFOQUINOVOSYL TRANSFERASE SQD2"/>
    <property type="match status" value="1"/>
</dbReference>
<dbReference type="EMBL" id="CAFBMH010000138">
    <property type="protein sequence ID" value="CAB4930435.1"/>
    <property type="molecule type" value="Genomic_DNA"/>
</dbReference>
<dbReference type="SUPFAM" id="SSF53756">
    <property type="entry name" value="UDP-Glycosyltransferase/glycogen phosphorylase"/>
    <property type="match status" value="1"/>
</dbReference>
<dbReference type="InterPro" id="IPR001296">
    <property type="entry name" value="Glyco_trans_1"/>
</dbReference>
<dbReference type="Pfam" id="PF00534">
    <property type="entry name" value="Glycos_transf_1"/>
    <property type="match status" value="1"/>
</dbReference>
<evidence type="ECO:0000313" key="3">
    <source>
        <dbReference type="EMBL" id="CAB4831865.1"/>
    </source>
</evidence>
<evidence type="ECO:0000313" key="4">
    <source>
        <dbReference type="EMBL" id="CAB4930435.1"/>
    </source>
</evidence>
<name>A0A6J7II21_9ZZZZ</name>
<protein>
    <submittedName>
        <fullName evidence="4">Unannotated protein</fullName>
    </submittedName>
</protein>
<dbReference type="Pfam" id="PF13439">
    <property type="entry name" value="Glyco_transf_4"/>
    <property type="match status" value="1"/>
</dbReference>
<feature type="domain" description="Glycosyl transferase family 1" evidence="1">
    <location>
        <begin position="214"/>
        <end position="369"/>
    </location>
</feature>
<dbReference type="AlphaFoldDB" id="A0A6J7II21"/>
<feature type="domain" description="Glycosyltransferase subfamily 4-like N-terminal" evidence="2">
    <location>
        <begin position="16"/>
        <end position="204"/>
    </location>
</feature>
<dbReference type="GO" id="GO:0016758">
    <property type="term" value="F:hexosyltransferase activity"/>
    <property type="evidence" value="ECO:0007669"/>
    <property type="project" value="TreeGrafter"/>
</dbReference>
<dbReference type="InterPro" id="IPR050194">
    <property type="entry name" value="Glycosyltransferase_grp1"/>
</dbReference>
<evidence type="ECO:0000259" key="2">
    <source>
        <dbReference type="Pfam" id="PF13439"/>
    </source>
</evidence>
<gene>
    <name evidence="3" type="ORF">UFOPK3139_01564</name>
    <name evidence="4" type="ORF">UFOPK3543_02624</name>
</gene>
<dbReference type="Gene3D" id="3.40.50.2000">
    <property type="entry name" value="Glycogen Phosphorylase B"/>
    <property type="match status" value="2"/>
</dbReference>
<dbReference type="InterPro" id="IPR028098">
    <property type="entry name" value="Glyco_trans_4-like_N"/>
</dbReference>
<evidence type="ECO:0000259" key="1">
    <source>
        <dbReference type="Pfam" id="PF00534"/>
    </source>
</evidence>
<reference evidence="4" key="1">
    <citation type="submission" date="2020-05" db="EMBL/GenBank/DDBJ databases">
        <authorList>
            <person name="Chiriac C."/>
            <person name="Salcher M."/>
            <person name="Ghai R."/>
            <person name="Kavagutti S V."/>
        </authorList>
    </citation>
    <scope>NUCLEOTIDE SEQUENCE</scope>
</reference>
<proteinExistence type="predicted"/>
<dbReference type="CDD" id="cd03801">
    <property type="entry name" value="GT4_PimA-like"/>
    <property type="match status" value="1"/>
</dbReference>
<dbReference type="PANTHER" id="PTHR45947:SF3">
    <property type="entry name" value="SULFOQUINOVOSYL TRANSFERASE SQD2"/>
    <property type="match status" value="1"/>
</dbReference>
<dbReference type="EMBL" id="CAFABA010000060">
    <property type="protein sequence ID" value="CAB4831865.1"/>
    <property type="molecule type" value="Genomic_DNA"/>
</dbReference>
<sequence length="412" mass="46012">MRLLFCVQRYGEEVAGGSEAACRQVAEHLAARGHLVEVVTSRAKSYVDWADHYPAGPTTLNGVVVHRLSVRQPRDPKQFGPLHGRILRTRRAPLFVQRDWLRLQGPDVPGLPLWLDANAERFDLANFFTYLYPTTAFGLPVAARRLPTILFPTAHEEPMMELRVFDELVRAADGLLCLTPEELELVAQRFRFTPRAEVIGLGVDQNPVGDGRRFRDAHGLGDEPYVIFVGRIDPGKGSDELHRYFIEHKRRHPSNLRLVVVGEPVTQLPPHDDVILTGFVDEQTKLDALAGATLLAQPSYFESFSLALCEGWTFGLPALVQRQCKVLDGQVRRAGGGLPYSGFAEFSEALALLLREPGLRAQMGEGGRKYVRTHYAWDSVMNNYERFARGVIDATSYAAEQSRTRSSPTGPD</sequence>